<evidence type="ECO:0000256" key="6">
    <source>
        <dbReference type="ARBA" id="ARBA00022692"/>
    </source>
</evidence>
<evidence type="ECO:0000256" key="11">
    <source>
        <dbReference type="SAM" id="MobiDB-lite"/>
    </source>
</evidence>
<evidence type="ECO:0000256" key="2">
    <source>
        <dbReference type="ARBA" id="ARBA00005811"/>
    </source>
</evidence>
<dbReference type="Gene3D" id="3.30.420.270">
    <property type="match status" value="1"/>
</dbReference>
<evidence type="ECO:0000256" key="3">
    <source>
        <dbReference type="ARBA" id="ARBA00022475"/>
    </source>
</evidence>
<dbReference type="GO" id="GO:0051301">
    <property type="term" value="P:cell division"/>
    <property type="evidence" value="ECO:0007669"/>
    <property type="project" value="UniProtKB-KW"/>
</dbReference>
<keyword evidence="6 10" id="KW-0812">Transmembrane</keyword>
<comment type="caution">
    <text evidence="13">The sequence shown here is derived from an EMBL/GenBank/DDBJ whole genome shotgun (WGS) entry which is preliminary data.</text>
</comment>
<keyword evidence="10" id="KW-0813">Transport</keyword>
<comment type="subcellular location">
    <subcellularLocation>
        <location evidence="1">Cell membrane</location>
        <topology evidence="1">Single-pass membrane protein</topology>
    </subcellularLocation>
    <subcellularLocation>
        <location evidence="10">Cell membrane</location>
        <topology evidence="10">Single-pass type II membrane protein</topology>
    </subcellularLocation>
</comment>
<evidence type="ECO:0000313" key="13">
    <source>
        <dbReference type="EMBL" id="RZI47145.1"/>
    </source>
</evidence>
<dbReference type="AlphaFoldDB" id="A0A4Q7DLK7"/>
<evidence type="ECO:0000256" key="1">
    <source>
        <dbReference type="ARBA" id="ARBA00004162"/>
    </source>
</evidence>
<evidence type="ECO:0000256" key="5">
    <source>
        <dbReference type="ARBA" id="ARBA00022618"/>
    </source>
</evidence>
<evidence type="ECO:0000256" key="7">
    <source>
        <dbReference type="ARBA" id="ARBA00022989"/>
    </source>
</evidence>
<evidence type="ECO:0000256" key="4">
    <source>
        <dbReference type="ARBA" id="ARBA00022519"/>
    </source>
</evidence>
<sequence>MAGSSSHTPRRSGPKRRRTFRPNTDINITPLVDVMLVLVVIFMVTAPMMTVGVPVDLPKTQAAQMNDQVEPLVVSVDAQGHIFLQETEMPVEVLITRLQAITGNNPDARVYIRGDKKLAYGQIMEIMGSISSAGFSKVSLIAEMPTPAPTNKMTKNPLPVGTKPLAASRPSQLPPKA</sequence>
<feature type="transmembrane region" description="Helical" evidence="12">
    <location>
        <begin position="34"/>
        <end position="55"/>
    </location>
</feature>
<evidence type="ECO:0000256" key="12">
    <source>
        <dbReference type="SAM" id="Phobius"/>
    </source>
</evidence>
<feature type="region of interest" description="Disordered" evidence="11">
    <location>
        <begin position="147"/>
        <end position="177"/>
    </location>
</feature>
<evidence type="ECO:0000256" key="9">
    <source>
        <dbReference type="ARBA" id="ARBA00023306"/>
    </source>
</evidence>
<dbReference type="GO" id="GO:0005886">
    <property type="term" value="C:plasma membrane"/>
    <property type="evidence" value="ECO:0007669"/>
    <property type="project" value="UniProtKB-SubCell"/>
</dbReference>
<keyword evidence="4" id="KW-0997">Cell inner membrane</keyword>
<dbReference type="InterPro" id="IPR003400">
    <property type="entry name" value="ExbD"/>
</dbReference>
<dbReference type="GO" id="GO:0022857">
    <property type="term" value="F:transmembrane transporter activity"/>
    <property type="evidence" value="ECO:0007669"/>
    <property type="project" value="InterPro"/>
</dbReference>
<reference evidence="13 14" key="1">
    <citation type="submission" date="2018-10" db="EMBL/GenBank/DDBJ databases">
        <title>An updated phylogeny of the Alphaproteobacteria reveals that the parasitic Rickettsiales and Holosporales have independent origins.</title>
        <authorList>
            <person name="Munoz-Gomez S.A."/>
            <person name="Hess S."/>
            <person name="Burger G."/>
            <person name="Lang B.F."/>
            <person name="Susko E."/>
            <person name="Slamovits C.H."/>
            <person name="Roger A.J."/>
        </authorList>
    </citation>
    <scope>NUCLEOTIDE SEQUENCE [LARGE SCALE GENOMIC DNA]</scope>
    <source>
        <strain evidence="13">HOLO01</strain>
    </source>
</reference>
<dbReference type="PANTHER" id="PTHR30558:SF7">
    <property type="entry name" value="TOL-PAL SYSTEM PROTEIN TOLR"/>
    <property type="match status" value="1"/>
</dbReference>
<feature type="region of interest" description="Disordered" evidence="11">
    <location>
        <begin position="1"/>
        <end position="22"/>
    </location>
</feature>
<keyword evidence="14" id="KW-1185">Reference proteome</keyword>
<evidence type="ECO:0000256" key="8">
    <source>
        <dbReference type="ARBA" id="ARBA00023136"/>
    </source>
</evidence>
<dbReference type="EMBL" id="SCFB01000001">
    <property type="protein sequence ID" value="RZI47145.1"/>
    <property type="molecule type" value="Genomic_DNA"/>
</dbReference>
<keyword evidence="8 12" id="KW-0472">Membrane</keyword>
<keyword evidence="10" id="KW-0653">Protein transport</keyword>
<dbReference type="RefSeq" id="WP_130153257.1">
    <property type="nucleotide sequence ID" value="NZ_SCFB01000001.1"/>
</dbReference>
<dbReference type="OrthoDB" id="9798629at2"/>
<dbReference type="GO" id="GO:0015031">
    <property type="term" value="P:protein transport"/>
    <property type="evidence" value="ECO:0007669"/>
    <property type="project" value="UniProtKB-KW"/>
</dbReference>
<evidence type="ECO:0000256" key="10">
    <source>
        <dbReference type="RuleBase" id="RU003879"/>
    </source>
</evidence>
<dbReference type="PANTHER" id="PTHR30558">
    <property type="entry name" value="EXBD MEMBRANE COMPONENT OF PMF-DRIVEN MACROMOLECULE IMPORT SYSTEM"/>
    <property type="match status" value="1"/>
</dbReference>
<keyword evidence="5" id="KW-0132">Cell division</keyword>
<protein>
    <submittedName>
        <fullName evidence="13">Protein TolR</fullName>
    </submittedName>
</protein>
<keyword evidence="3" id="KW-1003">Cell membrane</keyword>
<organism evidence="13 14">
    <name type="scientific">Candidatus Finniella inopinata</name>
    <dbReference type="NCBI Taxonomy" id="1696036"/>
    <lineage>
        <taxon>Bacteria</taxon>
        <taxon>Pseudomonadati</taxon>
        <taxon>Pseudomonadota</taxon>
        <taxon>Alphaproteobacteria</taxon>
        <taxon>Holosporales</taxon>
        <taxon>Candidatus Paracaedibacteraceae</taxon>
        <taxon>Candidatus Finniella</taxon>
    </lineage>
</organism>
<comment type="similarity">
    <text evidence="2 10">Belongs to the ExbD/TolR family.</text>
</comment>
<keyword evidence="7 12" id="KW-1133">Transmembrane helix</keyword>
<dbReference type="InterPro" id="IPR014168">
    <property type="entry name" value="Tol-Pal_TolR"/>
</dbReference>
<dbReference type="Pfam" id="PF02472">
    <property type="entry name" value="ExbD"/>
    <property type="match status" value="1"/>
</dbReference>
<dbReference type="NCBIfam" id="TIGR02801">
    <property type="entry name" value="tolR"/>
    <property type="match status" value="1"/>
</dbReference>
<evidence type="ECO:0000313" key="14">
    <source>
        <dbReference type="Proteomes" id="UP000293550"/>
    </source>
</evidence>
<dbReference type="Proteomes" id="UP000293550">
    <property type="component" value="Unassembled WGS sequence"/>
</dbReference>
<proteinExistence type="inferred from homology"/>
<gene>
    <name evidence="13" type="primary">tolR</name>
    <name evidence="13" type="ORF">EQU50_00760</name>
</gene>
<keyword evidence="9" id="KW-0131">Cell cycle</keyword>
<feature type="compositionally biased region" description="Basic residues" evidence="11">
    <location>
        <begin position="8"/>
        <end position="20"/>
    </location>
</feature>
<name>A0A4Q7DLK7_9PROT</name>
<accession>A0A4Q7DLK7</accession>